<comment type="similarity">
    <text evidence="1">Belongs to the thioredoxin family. DsbA subfamily.</text>
</comment>
<dbReference type="InterPro" id="IPR036249">
    <property type="entry name" value="Thioredoxin-like_sf"/>
</dbReference>
<accession>F3KI07</accession>
<evidence type="ECO:0000313" key="9">
    <source>
        <dbReference type="EMBL" id="EGG43048.1"/>
    </source>
</evidence>
<dbReference type="Gene3D" id="3.40.30.10">
    <property type="entry name" value="Glutaredoxin"/>
    <property type="match status" value="1"/>
</dbReference>
<dbReference type="EMBL" id="AEGP01000014">
    <property type="protein sequence ID" value="EGG43048.1"/>
    <property type="molecule type" value="Genomic_DNA"/>
</dbReference>
<dbReference type="PANTHER" id="PTHR13887:SF14">
    <property type="entry name" value="DISULFIDE BOND FORMATION PROTEIN D"/>
    <property type="match status" value="1"/>
</dbReference>
<keyword evidence="5" id="KW-1015">Disulfide bond</keyword>
<comment type="caution">
    <text evidence="9">The sequence shown here is derived from an EMBL/GenBank/DDBJ whole genome shotgun (WGS) entry which is preliminary data.</text>
</comment>
<keyword evidence="3" id="KW-0732">Signal</keyword>
<keyword evidence="7" id="KW-1133">Transmembrane helix</keyword>
<feature type="transmembrane region" description="Helical" evidence="7">
    <location>
        <begin position="20"/>
        <end position="39"/>
    </location>
</feature>
<evidence type="ECO:0000256" key="5">
    <source>
        <dbReference type="ARBA" id="ARBA00023157"/>
    </source>
</evidence>
<dbReference type="SUPFAM" id="SSF52833">
    <property type="entry name" value="Thioredoxin-like"/>
    <property type="match status" value="1"/>
</dbReference>
<dbReference type="HOGENOM" id="CLU_000288_47_1_2"/>
<dbReference type="InterPro" id="IPR013766">
    <property type="entry name" value="Thioredoxin_domain"/>
</dbReference>
<reference evidence="9" key="1">
    <citation type="journal article" date="2011" name="PLoS ONE">
        <title>Genome of a low-salinity ammonia-oxidizing archaeon determined by single-cell and metagenomic analysis.</title>
        <authorList>
            <person name="Blainey P.C."/>
            <person name="Mosier A.C."/>
            <person name="Potanina A."/>
            <person name="Francis C.A."/>
            <person name="Quake S.R."/>
        </authorList>
    </citation>
    <scope>NUCLEOTIDE SEQUENCE [LARGE SCALE GENOMIC DNA]</scope>
    <source>
        <strain evidence="9">SFB1</strain>
    </source>
</reference>
<organism evidence="9">
    <name type="scientific">Candidatus Nitrosarchaeum limnium SFB1</name>
    <dbReference type="NCBI Taxonomy" id="886738"/>
    <lineage>
        <taxon>Archaea</taxon>
        <taxon>Nitrososphaerota</taxon>
        <taxon>Nitrososphaeria</taxon>
        <taxon>Nitrosopumilales</taxon>
        <taxon>Nitrosopumilaceae</taxon>
        <taxon>Nitrosarchaeum</taxon>
    </lineage>
</organism>
<dbReference type="PROSITE" id="PS51352">
    <property type="entry name" value="THIOREDOXIN_2"/>
    <property type="match status" value="1"/>
</dbReference>
<proteinExistence type="inferred from homology"/>
<feature type="domain" description="Thioredoxin" evidence="8">
    <location>
        <begin position="39"/>
        <end position="230"/>
    </location>
</feature>
<gene>
    <name evidence="9" type="ORF">Nlim_0098</name>
</gene>
<evidence type="ECO:0000256" key="4">
    <source>
        <dbReference type="ARBA" id="ARBA00023002"/>
    </source>
</evidence>
<dbReference type="STRING" id="886738.Nlim_0098"/>
<comment type="similarity">
    <text evidence="2">Belongs to the glutaredoxin family.</text>
</comment>
<evidence type="ECO:0000256" key="1">
    <source>
        <dbReference type="ARBA" id="ARBA00005791"/>
    </source>
</evidence>
<evidence type="ECO:0000256" key="6">
    <source>
        <dbReference type="ARBA" id="ARBA00023284"/>
    </source>
</evidence>
<dbReference type="InterPro" id="IPR012336">
    <property type="entry name" value="Thioredoxin-like_fold"/>
</dbReference>
<dbReference type="Proteomes" id="UP000004348">
    <property type="component" value="Chromosome"/>
</dbReference>
<dbReference type="PANTHER" id="PTHR13887">
    <property type="entry name" value="GLUTATHIONE S-TRANSFERASE KAPPA"/>
    <property type="match status" value="1"/>
</dbReference>
<keyword evidence="7" id="KW-0812">Transmembrane</keyword>
<evidence type="ECO:0000256" key="7">
    <source>
        <dbReference type="SAM" id="Phobius"/>
    </source>
</evidence>
<keyword evidence="6" id="KW-0676">Redox-active center</keyword>
<name>F3KI07_9ARCH</name>
<dbReference type="GO" id="GO:0016491">
    <property type="term" value="F:oxidoreductase activity"/>
    <property type="evidence" value="ECO:0007669"/>
    <property type="project" value="UniProtKB-KW"/>
</dbReference>
<sequence>MGKKRQNVNKNNPKSNTTKFIIIGVIVVIAGAVLISTNYNSESQSNKLSIDTTKGSPVLGESSAPITIIEFGDYQCPFCQKWNQNTKPLIDRDYISTGKVKLIYVDFPIVGPDSINAHAGSYCADEQGLYWQYHDFLYKNQGHENSGWVSMNNLKNIVSGMEGIDVNLFSNCIDSGKYNDRVKENKNIAVKNGAKSTPSFIVIGPNGHGVAISGAQPYSVFKQTIDEMMS</sequence>
<protein>
    <submittedName>
        <fullName evidence="9">DSBA oxidoreductase</fullName>
    </submittedName>
</protein>
<evidence type="ECO:0000256" key="3">
    <source>
        <dbReference type="ARBA" id="ARBA00022729"/>
    </source>
</evidence>
<evidence type="ECO:0000259" key="8">
    <source>
        <dbReference type="PROSITE" id="PS51352"/>
    </source>
</evidence>
<keyword evidence="4" id="KW-0560">Oxidoreductase</keyword>
<dbReference type="Pfam" id="PF13462">
    <property type="entry name" value="Thioredoxin_4"/>
    <property type="match status" value="1"/>
</dbReference>
<evidence type="ECO:0000256" key="2">
    <source>
        <dbReference type="ARBA" id="ARBA00007787"/>
    </source>
</evidence>
<keyword evidence="7" id="KW-0472">Membrane</keyword>
<dbReference type="AlphaFoldDB" id="F3KI07"/>